<dbReference type="InterPro" id="IPR011990">
    <property type="entry name" value="TPR-like_helical_dom_sf"/>
</dbReference>
<feature type="compositionally biased region" description="Polar residues" evidence="1">
    <location>
        <begin position="187"/>
        <end position="196"/>
    </location>
</feature>
<dbReference type="EMBL" id="KZ821260">
    <property type="protein sequence ID" value="PYH41746.1"/>
    <property type="molecule type" value="Genomic_DNA"/>
</dbReference>
<dbReference type="OrthoDB" id="3026777at2759"/>
<evidence type="ECO:0000313" key="2">
    <source>
        <dbReference type="EMBL" id="PYH41746.1"/>
    </source>
</evidence>
<dbReference type="InterPro" id="IPR051114">
    <property type="entry name" value="Mito_RNA_Proc_CCM1"/>
</dbReference>
<dbReference type="PANTHER" id="PTHR47934:SF16">
    <property type="entry name" value="PENTATRICOPEPTIDE REPEAT PROTEIN (AFU_ORTHOLOGUE AFUA_5G07770)"/>
    <property type="match status" value="1"/>
</dbReference>
<accession>A0A318Z3V0</accession>
<keyword evidence="3" id="KW-1185">Reference proteome</keyword>
<feature type="region of interest" description="Disordered" evidence="1">
    <location>
        <begin position="135"/>
        <end position="216"/>
    </location>
</feature>
<protein>
    <submittedName>
        <fullName evidence="2">Pentatricopeptide repeat protein</fullName>
    </submittedName>
</protein>
<feature type="region of interest" description="Disordered" evidence="1">
    <location>
        <begin position="228"/>
        <end position="253"/>
    </location>
</feature>
<organism evidence="2 3">
    <name type="scientific">Aspergillus saccharolyticus JOP 1030-1</name>
    <dbReference type="NCBI Taxonomy" id="1450539"/>
    <lineage>
        <taxon>Eukaryota</taxon>
        <taxon>Fungi</taxon>
        <taxon>Dikarya</taxon>
        <taxon>Ascomycota</taxon>
        <taxon>Pezizomycotina</taxon>
        <taxon>Eurotiomycetes</taxon>
        <taxon>Eurotiomycetidae</taxon>
        <taxon>Eurotiales</taxon>
        <taxon>Aspergillaceae</taxon>
        <taxon>Aspergillus</taxon>
        <taxon>Aspergillus subgen. Circumdati</taxon>
    </lineage>
</organism>
<dbReference type="Gene3D" id="1.25.40.10">
    <property type="entry name" value="Tetratricopeptide repeat domain"/>
    <property type="match status" value="2"/>
</dbReference>
<gene>
    <name evidence="2" type="ORF">BP01DRAFT_360093</name>
</gene>
<dbReference type="PANTHER" id="PTHR47934">
    <property type="entry name" value="PENTATRICOPEPTIDE REPEAT-CONTAINING PROTEIN PET309, MITOCHONDRIAL"/>
    <property type="match status" value="1"/>
</dbReference>
<evidence type="ECO:0000313" key="3">
    <source>
        <dbReference type="Proteomes" id="UP000248349"/>
    </source>
</evidence>
<dbReference type="AlphaFoldDB" id="A0A318Z3V0"/>
<evidence type="ECO:0000256" key="1">
    <source>
        <dbReference type="SAM" id="MobiDB-lite"/>
    </source>
</evidence>
<dbReference type="GeneID" id="37077063"/>
<dbReference type="STRING" id="1450539.A0A318Z3V0"/>
<dbReference type="GO" id="GO:0003729">
    <property type="term" value="F:mRNA binding"/>
    <property type="evidence" value="ECO:0007669"/>
    <property type="project" value="TreeGrafter"/>
</dbReference>
<name>A0A318Z3V0_9EURO</name>
<dbReference type="Proteomes" id="UP000248349">
    <property type="component" value="Unassembled WGS sequence"/>
</dbReference>
<dbReference type="RefSeq" id="XP_025427728.1">
    <property type="nucleotide sequence ID" value="XM_025575835.1"/>
</dbReference>
<dbReference type="GO" id="GO:0005739">
    <property type="term" value="C:mitochondrion"/>
    <property type="evidence" value="ECO:0007669"/>
    <property type="project" value="TreeGrafter"/>
</dbReference>
<dbReference type="GO" id="GO:0007005">
    <property type="term" value="P:mitochondrion organization"/>
    <property type="evidence" value="ECO:0007669"/>
    <property type="project" value="TreeGrafter"/>
</dbReference>
<sequence>MPPEPLAPAAAPAAAAAAAARGTTPAIPSRNALRVLRRLALAGSTVGGFCTIAAITYDVHRRITIAERIVENKRALQTSAPNYDATSAAKRLARMIEAAEAGEFNGVESLKEQDRAAAAAAAAAVAATAAAAAAPPPSELLQEGTEGKQSDNTASASGVFPDMYISLPGSRSAQAQAEKLLRDTRPGPTNLQTNSGLDGLASQGGSGSRGQEQQSTIALQEAAEELLREQRQEQHEQQQQQQQQMEGEGESFTDGNSLVREKEILKGLDHLPIMARIDWLLENNRPVPAAQLFLEFHPETLQGLSEDRKQLAERAVLANCKAENVHLARNVFERVEAVDRVSFEMWRTMILSLSKNGNIESAAAIYSRYMHQFKPTADMVDIILRCLVESRRLTTAKWFLLRNLEQDIGCGLCGAYLTGLWRKTRSIELLNGQLHKLLKVLARTGKKPTDKLFNPVIKAYVEFGRYADAEALAKHMAETYEIPLRCRTKGLLLLGYAMRCDWQGVYAGFEEMRQLGFMYRKADIIPVFDRIFLEFWVTHTGEEIREFLYRYLNDFKIVPDRVLYKHILEALVQKGDREMIHEFLRYGRERKWPKLINEFEFLEMLRARRHALEHSPVGFWQMLQAARMKYGQSAASQRILGYDQHSLPGVELNKMPMSEEMSPFFHRMQEAESSRRPVDQYQKLHRLMAHQMHNGKFVEALKYYEAAKAARFHLKQMHVEMAVAATILEKGIQAARELIESDWRSIRAVTRFQPMFFRQVFEINDGVPGEHIKLAVLRFYDLCSSGRDLIVKHHMLVSFCRRLIYEQKPDQALDLLGAVYASRHRHTTRFDDVCLKMFLRAFALADNPLGVRWCLLTALSWQPKRVGTDFIVEVRGIVGRLRHRSQSHLDSMPNLLKYESYLTRVAGLVVERFERKENPQWEVVHNPRVKQTRRSEFKQAPNPPRIFRLEDVPSMIVEWDEEYELEAALGRNPRGRRVKTLAEMDEERALDESWTTGGENIKC</sequence>
<reference evidence="2 3" key="1">
    <citation type="submission" date="2016-12" db="EMBL/GenBank/DDBJ databases">
        <title>The genomes of Aspergillus section Nigri reveals drivers in fungal speciation.</title>
        <authorList>
            <consortium name="DOE Joint Genome Institute"/>
            <person name="Vesth T.C."/>
            <person name="Nybo J."/>
            <person name="Theobald S."/>
            <person name="Brandl J."/>
            <person name="Frisvad J.C."/>
            <person name="Nielsen K.F."/>
            <person name="Lyhne E.K."/>
            <person name="Kogle M.E."/>
            <person name="Kuo A."/>
            <person name="Riley R."/>
            <person name="Clum A."/>
            <person name="Nolan M."/>
            <person name="Lipzen A."/>
            <person name="Salamov A."/>
            <person name="Henrissat B."/>
            <person name="Wiebenga A."/>
            <person name="De Vries R.P."/>
            <person name="Grigoriev I.V."/>
            <person name="Mortensen U.H."/>
            <person name="Andersen M.R."/>
            <person name="Baker S.E."/>
        </authorList>
    </citation>
    <scope>NUCLEOTIDE SEQUENCE [LARGE SCALE GENOMIC DNA]</scope>
    <source>
        <strain evidence="2 3">JOP 1030-1</strain>
    </source>
</reference>
<dbReference type="GO" id="GO:0006396">
    <property type="term" value="P:RNA processing"/>
    <property type="evidence" value="ECO:0007669"/>
    <property type="project" value="TreeGrafter"/>
</dbReference>
<feature type="compositionally biased region" description="Low complexity" evidence="1">
    <location>
        <begin position="237"/>
        <end position="246"/>
    </location>
</feature>
<proteinExistence type="predicted"/>